<protein>
    <recommendedName>
        <fullName evidence="2">homoserine dehydrogenase</fullName>
        <ecNumber evidence="2">1.1.1.3</ecNumber>
    </recommendedName>
</protein>
<evidence type="ECO:0000259" key="5">
    <source>
        <dbReference type="Pfam" id="PF00696"/>
    </source>
</evidence>
<dbReference type="PANTHER" id="PTHR43331:SF1">
    <property type="entry name" value="HOMOSERINE DEHYDROGENASE"/>
    <property type="match status" value="1"/>
</dbReference>
<dbReference type="InterPro" id="IPR001048">
    <property type="entry name" value="Asp/Glu/Uridylate_kinase"/>
</dbReference>
<dbReference type="RefSeq" id="WP_145191417.1">
    <property type="nucleotide sequence ID" value="NZ_CP036290.1"/>
</dbReference>
<evidence type="ECO:0000256" key="3">
    <source>
        <dbReference type="ARBA" id="ARBA00023002"/>
    </source>
</evidence>
<dbReference type="InterPro" id="IPR019811">
    <property type="entry name" value="HDH_CS"/>
</dbReference>
<dbReference type="Pfam" id="PF00742">
    <property type="entry name" value="Homoserine_dh"/>
    <property type="match status" value="1"/>
</dbReference>
<dbReference type="OrthoDB" id="9808167at2"/>
<feature type="domain" description="Homoserine dehydrogenase catalytic" evidence="6">
    <location>
        <begin position="523"/>
        <end position="736"/>
    </location>
</feature>
<dbReference type="SUPFAM" id="SSF53633">
    <property type="entry name" value="Carbamate kinase-like"/>
    <property type="match status" value="1"/>
</dbReference>
<dbReference type="Proteomes" id="UP000319342">
    <property type="component" value="Chromosome"/>
</dbReference>
<name>A0A518D4F4_9BACT</name>
<evidence type="ECO:0000313" key="7">
    <source>
        <dbReference type="EMBL" id="QDU86352.1"/>
    </source>
</evidence>
<evidence type="ECO:0000256" key="2">
    <source>
        <dbReference type="ARBA" id="ARBA00013213"/>
    </source>
</evidence>
<dbReference type="SUPFAM" id="SSF55347">
    <property type="entry name" value="Glyceraldehyde-3-phosphate dehydrogenase-like, C-terminal domain"/>
    <property type="match status" value="1"/>
</dbReference>
<dbReference type="InterPro" id="IPR036393">
    <property type="entry name" value="AceGlu_kinase-like_sf"/>
</dbReference>
<feature type="compositionally biased region" description="Low complexity" evidence="4">
    <location>
        <begin position="290"/>
        <end position="318"/>
    </location>
</feature>
<dbReference type="Gene3D" id="3.40.50.720">
    <property type="entry name" value="NAD(P)-binding Rossmann-like Domain"/>
    <property type="match status" value="1"/>
</dbReference>
<feature type="compositionally biased region" description="Basic and acidic residues" evidence="4">
    <location>
        <begin position="647"/>
        <end position="679"/>
    </location>
</feature>
<feature type="compositionally biased region" description="Basic and acidic residues" evidence="4">
    <location>
        <begin position="265"/>
        <end position="282"/>
    </location>
</feature>
<reference evidence="7 8" key="1">
    <citation type="submission" date="2019-02" db="EMBL/GenBank/DDBJ databases">
        <title>Deep-cultivation of Planctomycetes and their phenomic and genomic characterization uncovers novel biology.</title>
        <authorList>
            <person name="Wiegand S."/>
            <person name="Jogler M."/>
            <person name="Boedeker C."/>
            <person name="Pinto D."/>
            <person name="Vollmers J."/>
            <person name="Rivas-Marin E."/>
            <person name="Kohn T."/>
            <person name="Peeters S.H."/>
            <person name="Heuer A."/>
            <person name="Rast P."/>
            <person name="Oberbeckmann S."/>
            <person name="Bunk B."/>
            <person name="Jeske O."/>
            <person name="Meyerdierks A."/>
            <person name="Storesund J.E."/>
            <person name="Kallscheuer N."/>
            <person name="Luecker S."/>
            <person name="Lage O.M."/>
            <person name="Pohl T."/>
            <person name="Merkel B.J."/>
            <person name="Hornburger P."/>
            <person name="Mueller R.-W."/>
            <person name="Bruemmer F."/>
            <person name="Labrenz M."/>
            <person name="Spormann A.M."/>
            <person name="Op den Camp H."/>
            <person name="Overmann J."/>
            <person name="Amann R."/>
            <person name="Jetten M.S.M."/>
            <person name="Mascher T."/>
            <person name="Medema M.H."/>
            <person name="Devos D.P."/>
            <person name="Kaster A.-K."/>
            <person name="Ovreas L."/>
            <person name="Rohde M."/>
            <person name="Galperin M.Y."/>
            <person name="Jogler C."/>
        </authorList>
    </citation>
    <scope>NUCLEOTIDE SEQUENCE [LARGE SCALE GENOMIC DNA]</scope>
    <source>
        <strain evidence="7 8">Pla163</strain>
    </source>
</reference>
<proteinExistence type="inferred from homology"/>
<organism evidence="7 8">
    <name type="scientific">Rohdeia mirabilis</name>
    <dbReference type="NCBI Taxonomy" id="2528008"/>
    <lineage>
        <taxon>Bacteria</taxon>
        <taxon>Pseudomonadati</taxon>
        <taxon>Planctomycetota</taxon>
        <taxon>Planctomycetia</taxon>
        <taxon>Planctomycetia incertae sedis</taxon>
        <taxon>Rohdeia</taxon>
    </lineage>
</organism>
<dbReference type="AlphaFoldDB" id="A0A518D4F4"/>
<accession>A0A518D4F4</accession>
<dbReference type="Pfam" id="PF00696">
    <property type="entry name" value="AA_kinase"/>
    <property type="match status" value="1"/>
</dbReference>
<dbReference type="UniPathway" id="UPA00050">
    <property type="reaction ID" value="UER00063"/>
</dbReference>
<keyword evidence="3 7" id="KW-0560">Oxidoreductase</keyword>
<feature type="region of interest" description="Disordered" evidence="4">
    <location>
        <begin position="257"/>
        <end position="332"/>
    </location>
</feature>
<dbReference type="PROSITE" id="PS01042">
    <property type="entry name" value="HOMOSER_DHGENASE"/>
    <property type="match status" value="1"/>
</dbReference>
<evidence type="ECO:0000259" key="6">
    <source>
        <dbReference type="Pfam" id="PF00742"/>
    </source>
</evidence>
<evidence type="ECO:0000256" key="4">
    <source>
        <dbReference type="SAM" id="MobiDB-lite"/>
    </source>
</evidence>
<dbReference type="GO" id="GO:0009088">
    <property type="term" value="P:threonine biosynthetic process"/>
    <property type="evidence" value="ECO:0007669"/>
    <property type="project" value="UniProtKB-UniPathway"/>
</dbReference>
<dbReference type="EMBL" id="CP036290">
    <property type="protein sequence ID" value="QDU86352.1"/>
    <property type="molecule type" value="Genomic_DNA"/>
</dbReference>
<feature type="compositionally biased region" description="Basic and acidic residues" evidence="4">
    <location>
        <begin position="319"/>
        <end position="332"/>
    </location>
</feature>
<comment type="similarity">
    <text evidence="1">Belongs to the homoserine dehydrogenase family.</text>
</comment>
<dbReference type="UniPathway" id="UPA00051">
    <property type="reaction ID" value="UER00465"/>
</dbReference>
<dbReference type="GO" id="GO:0004412">
    <property type="term" value="F:homoserine dehydrogenase activity"/>
    <property type="evidence" value="ECO:0007669"/>
    <property type="project" value="UniProtKB-EC"/>
</dbReference>
<dbReference type="InterPro" id="IPR036291">
    <property type="entry name" value="NAD(P)-bd_dom_sf"/>
</dbReference>
<dbReference type="PANTHER" id="PTHR43331">
    <property type="entry name" value="HOMOSERINE DEHYDROGENASE"/>
    <property type="match status" value="1"/>
</dbReference>
<dbReference type="Gene3D" id="3.40.1160.10">
    <property type="entry name" value="Acetylglutamate kinase-like"/>
    <property type="match status" value="1"/>
</dbReference>
<sequence>MSSIRSSATDHPRAPRDLVVLKFGSSVLRSTADLPRAVHEIYRALRDGRRVLAVVSAIGDTTDRLLAEARRLVERPSAPDLARLLAGGEREAAALLVLALDRAGLPAVALDPGDGCVRARGPVLDAEPVHVDLAAFARAFDAADVVVLPGFFAKGESGECVLLGRGGSDLTAVVVARALDADRCVLLKDVDGLYESDPALVGASGAAPRRFERVTFADAERLDARILQPKAVRFCASHAAARRASVSDEIAGSEIAGSEIASDGRTSDGRASDERVIDERTSDALPNDGRASNESAHNARRASANARGACGAPAPDAGAIRDSERDGAAAHGATRDRAAFEVGALDGVRHTLVGADSTVLAASAPAAEPLRVGLIGLGTVGASVFERLASLPGRVRITAVLVRDATRSRDIGGSAELGAELAQVLTDDPEQFFASDCDVVVELAGGVGEETDEKTDVDAGSRADRPRRSLGTGALVRRALASGHHVVTANKALVARDGDELFELAARAGVRLAFGAAVGGAVPALERVRELRARGRRVRWIAGVLNGTVGFVLDALENGTGLDAAIARAQERGLAEADPTLDLDGTDAGHKIVLLARAAGARSVAIDGIAALDGSTAAVAERARTRGLRLTQVARVDLGDEQVPDTALDHSSEREHVGDPRIDRTTELDRTHRDDSERSARASVRLLELDRHHPLGRARGEDNAVSIGLDDGETVVLHGRGAGAWPTAEAVLGDVLELARSGVSRRSDRTAPVGGNGPTGRPSESNHGARGED</sequence>
<gene>
    <name evidence="7" type="primary">hom</name>
    <name evidence="7" type="ORF">Pla163_35030</name>
</gene>
<evidence type="ECO:0000256" key="1">
    <source>
        <dbReference type="ARBA" id="ARBA00006753"/>
    </source>
</evidence>
<evidence type="ECO:0000313" key="8">
    <source>
        <dbReference type="Proteomes" id="UP000319342"/>
    </source>
</evidence>
<dbReference type="EC" id="1.1.1.3" evidence="2"/>
<keyword evidence="8" id="KW-1185">Reference proteome</keyword>
<dbReference type="InterPro" id="IPR001342">
    <property type="entry name" value="HDH_cat"/>
</dbReference>
<dbReference type="Gene3D" id="3.30.360.10">
    <property type="entry name" value="Dihydrodipicolinate Reductase, domain 2"/>
    <property type="match status" value="1"/>
</dbReference>
<feature type="region of interest" description="Disordered" evidence="4">
    <location>
        <begin position="740"/>
        <end position="773"/>
    </location>
</feature>
<feature type="domain" description="Aspartate/glutamate/uridylate kinase" evidence="5">
    <location>
        <begin position="18"/>
        <end position="237"/>
    </location>
</feature>
<feature type="region of interest" description="Disordered" evidence="4">
    <location>
        <begin position="641"/>
        <end position="679"/>
    </location>
</feature>
<dbReference type="SUPFAM" id="SSF51735">
    <property type="entry name" value="NAD(P)-binding Rossmann-fold domains"/>
    <property type="match status" value="1"/>
</dbReference>